<dbReference type="EMBL" id="DQ155087">
    <property type="protein sequence ID" value="AAZ91613.1"/>
    <property type="molecule type" value="Genomic_DNA"/>
</dbReference>
<protein>
    <submittedName>
        <fullName evidence="2">Pol protein</fullName>
    </submittedName>
</protein>
<feature type="region of interest" description="Disordered" evidence="1">
    <location>
        <begin position="59"/>
        <end position="100"/>
    </location>
</feature>
<reference evidence="2" key="1">
    <citation type="submission" date="2005-08" db="EMBL/GenBank/DDBJ databases">
        <title>Genomic Diversity of HIV-1 subtypes in Northern Kenya.</title>
        <authorList>
            <person name="Khamadi S.A."/>
            <person name="Ochieng W."/>
            <person name="Lihana R.W."/>
            <person name="Kiptoo M.K."/>
            <person name="Kinyua J.G."/>
            <person name="Lagat N."/>
            <person name="Muriuki J."/>
            <person name="Mwangi J."/>
            <person name="Pelle R."/>
            <person name="Muigai A."/>
            <person name="Carter J."/>
            <person name="Yamada R."/>
            <person name="Mpoke S."/>
        </authorList>
    </citation>
    <scope>NUCLEOTIDE SEQUENCE</scope>
    <source>
        <strain evidence="2">TLHC017</strain>
    </source>
</reference>
<proteinExistence type="predicted"/>
<name>Q3S7P3_HV1</name>
<accession>Q3S7P3</accession>
<feature type="non-terminal residue" evidence="2">
    <location>
        <position position="100"/>
    </location>
</feature>
<feature type="compositionally biased region" description="Polar residues" evidence="1">
    <location>
        <begin position="74"/>
        <end position="92"/>
    </location>
</feature>
<sequence>FWLKLSWNDGPLNLIHTCQWAAISPSLALNQPGGGAGWSNKEFGDSLQSPKQGSRYNLYIKNSKKSSDRVREQAGTSSNRQVQMGSIHSQFSKKGEESGD</sequence>
<evidence type="ECO:0000313" key="2">
    <source>
        <dbReference type="EMBL" id="AAZ91613.1"/>
    </source>
</evidence>
<gene>
    <name evidence="2" type="primary">pol</name>
</gene>
<feature type="non-terminal residue" evidence="2">
    <location>
        <position position="1"/>
    </location>
</feature>
<organismHost>
    <name type="scientific">Homo sapiens</name>
    <name type="common">Human</name>
    <dbReference type="NCBI Taxonomy" id="9606"/>
</organismHost>
<organism evidence="2">
    <name type="scientific">Human immunodeficiency virus type 1</name>
    <name type="common">HIV-1</name>
    <dbReference type="NCBI Taxonomy" id="11676"/>
    <lineage>
        <taxon>Viruses</taxon>
        <taxon>Riboviria</taxon>
        <taxon>Pararnavirae</taxon>
        <taxon>Artverviricota</taxon>
        <taxon>Revtraviricetes</taxon>
        <taxon>Ortervirales</taxon>
        <taxon>Retroviridae</taxon>
        <taxon>Orthoretrovirinae</taxon>
        <taxon>Lentivirus</taxon>
        <taxon>Lentivirus humimdef1</taxon>
    </lineage>
</organism>
<evidence type="ECO:0000256" key="1">
    <source>
        <dbReference type="SAM" id="MobiDB-lite"/>
    </source>
</evidence>